<evidence type="ECO:0000256" key="2">
    <source>
        <dbReference type="ARBA" id="ARBA00023125"/>
    </source>
</evidence>
<evidence type="ECO:0000313" key="6">
    <source>
        <dbReference type="Proteomes" id="UP001589683"/>
    </source>
</evidence>
<keyword evidence="3" id="KW-0804">Transcription</keyword>
<keyword evidence="1" id="KW-0805">Transcription regulation</keyword>
<evidence type="ECO:0000256" key="3">
    <source>
        <dbReference type="ARBA" id="ARBA00023163"/>
    </source>
</evidence>
<reference evidence="5 6" key="1">
    <citation type="submission" date="2024-09" db="EMBL/GenBank/DDBJ databases">
        <authorList>
            <person name="Sun Q."/>
            <person name="Mori K."/>
        </authorList>
    </citation>
    <scope>NUCLEOTIDE SEQUENCE [LARGE SCALE GENOMIC DNA]</scope>
    <source>
        <strain evidence="5 6">CECT 8726</strain>
    </source>
</reference>
<name>A0ABV5JEN3_9RHOB</name>
<dbReference type="CDD" id="cd00093">
    <property type="entry name" value="HTH_XRE"/>
    <property type="match status" value="1"/>
</dbReference>
<dbReference type="PANTHER" id="PTHR46797:SF23">
    <property type="entry name" value="HTH-TYPE TRANSCRIPTIONAL REGULATOR SUTR"/>
    <property type="match status" value="1"/>
</dbReference>
<proteinExistence type="predicted"/>
<evidence type="ECO:0000313" key="5">
    <source>
        <dbReference type="EMBL" id="MFB9231926.1"/>
    </source>
</evidence>
<comment type="caution">
    <text evidence="5">The sequence shown here is derived from an EMBL/GenBank/DDBJ whole genome shotgun (WGS) entry which is preliminary data.</text>
</comment>
<sequence>MSNRTLTGSRIRGRRLDLGLKQSELANEVGISPSYLNLIEHNRRRIAGKLLVDLARVLKVDVSSLSEGAEATMMVDLRDAASDQSTPPVELDRVEEFAGRFPGWATLLVAGHRRVEELERTVETLSDRLTHDPFLSASLHEVLSTVTAIRSTSSILAEPGEIEPSWQRRFQTNIHEDALRLAESVEGLVTYLDAAGDAERELTSPQEELEVWLEGRDYHVAELEGAKTQSPEQLIEDDVKLTLSARALILAYLQTYRADADALPLASFQAAAAEMHYDPARLATYFGVGLDIVFRRLATLPSKAEHLRIGRVACDASGTLTFRKPTTGFDVPRFGAVCALWPLYGALAQPMAPIRTIVEQVGRNPRQFLTYALSQPRYPDGFDGVAVYEVQMLVLPIDLLAETGINTVRSVGTSCRICPKIECVARREPSILSDGF</sequence>
<organism evidence="5 6">
    <name type="scientific">Pseudohalocynthiibacter aestuariivivens</name>
    <dbReference type="NCBI Taxonomy" id="1591409"/>
    <lineage>
        <taxon>Bacteria</taxon>
        <taxon>Pseudomonadati</taxon>
        <taxon>Pseudomonadota</taxon>
        <taxon>Alphaproteobacteria</taxon>
        <taxon>Rhodobacterales</taxon>
        <taxon>Paracoccaceae</taxon>
        <taxon>Pseudohalocynthiibacter</taxon>
    </lineage>
</organism>
<dbReference type="Proteomes" id="UP001589683">
    <property type="component" value="Unassembled WGS sequence"/>
</dbReference>
<dbReference type="SMART" id="SM00530">
    <property type="entry name" value="HTH_XRE"/>
    <property type="match status" value="1"/>
</dbReference>
<dbReference type="SUPFAM" id="SSF47413">
    <property type="entry name" value="lambda repressor-like DNA-binding domains"/>
    <property type="match status" value="1"/>
</dbReference>
<dbReference type="PROSITE" id="PS50943">
    <property type="entry name" value="HTH_CROC1"/>
    <property type="match status" value="1"/>
</dbReference>
<feature type="domain" description="HTH cro/C1-type" evidence="4">
    <location>
        <begin position="11"/>
        <end position="65"/>
    </location>
</feature>
<dbReference type="InterPro" id="IPR050807">
    <property type="entry name" value="TransReg_Diox_bact_type"/>
</dbReference>
<protein>
    <submittedName>
        <fullName evidence="5">Helix-turn-helix domain-containing protein</fullName>
    </submittedName>
</protein>
<accession>A0ABV5JEN3</accession>
<dbReference type="InterPro" id="IPR001387">
    <property type="entry name" value="Cro/C1-type_HTH"/>
</dbReference>
<dbReference type="InterPro" id="IPR010982">
    <property type="entry name" value="Lambda_DNA-bd_dom_sf"/>
</dbReference>
<gene>
    <name evidence="5" type="ORF">ACFFUT_09025</name>
</gene>
<evidence type="ECO:0000256" key="1">
    <source>
        <dbReference type="ARBA" id="ARBA00023015"/>
    </source>
</evidence>
<dbReference type="PANTHER" id="PTHR46797">
    <property type="entry name" value="HTH-TYPE TRANSCRIPTIONAL REGULATOR"/>
    <property type="match status" value="1"/>
</dbReference>
<dbReference type="Pfam" id="PF09856">
    <property type="entry name" value="ScfRs"/>
    <property type="match status" value="1"/>
</dbReference>
<keyword evidence="2" id="KW-0238">DNA-binding</keyword>
<dbReference type="Pfam" id="PF01381">
    <property type="entry name" value="HTH_3"/>
    <property type="match status" value="1"/>
</dbReference>
<evidence type="ECO:0000259" key="4">
    <source>
        <dbReference type="PROSITE" id="PS50943"/>
    </source>
</evidence>
<keyword evidence="6" id="KW-1185">Reference proteome</keyword>
<dbReference type="RefSeq" id="WP_213888634.1">
    <property type="nucleotide sequence ID" value="NZ_JAGFNU010000004.1"/>
</dbReference>
<dbReference type="Gene3D" id="1.10.260.40">
    <property type="entry name" value="lambda repressor-like DNA-binding domains"/>
    <property type="match status" value="1"/>
</dbReference>
<dbReference type="InterPro" id="IPR018653">
    <property type="entry name" value="ScfR_C"/>
</dbReference>
<dbReference type="EMBL" id="JBHMEA010000033">
    <property type="protein sequence ID" value="MFB9231926.1"/>
    <property type="molecule type" value="Genomic_DNA"/>
</dbReference>